<accession>A0A2G6PFG1</accession>
<dbReference type="EMBL" id="PDTV01000005">
    <property type="protein sequence ID" value="PIE83301.1"/>
    <property type="molecule type" value="Genomic_DNA"/>
</dbReference>
<dbReference type="AlphaFoldDB" id="A0A2G6PFG1"/>
<dbReference type="Proteomes" id="UP000229278">
    <property type="component" value="Unassembled WGS sequence"/>
</dbReference>
<sequence>MLKRSKCACEAETLQLAPVTCCGVAAGNKGLNTSRPLVMYGHGLSIRALIMAGPIAEGTPAPGLIGGFHAKQRLANKGYDRSHNGNASLKPAGLAGYGAGHTLKET</sequence>
<gene>
    <name evidence="1" type="ORF">CSA09_02180</name>
</gene>
<reference evidence="1 2" key="1">
    <citation type="submission" date="2017-10" db="EMBL/GenBank/DDBJ databases">
        <title>Novel microbial diversity and functional potential in the marine mammal oral microbiome.</title>
        <authorList>
            <person name="Dudek N.K."/>
            <person name="Sun C.L."/>
            <person name="Burstein D."/>
            <person name="Kantor R.S."/>
            <person name="Aliaga Goltsman D.S."/>
            <person name="Bik E.M."/>
            <person name="Thomas B.C."/>
            <person name="Banfield J.F."/>
            <person name="Relman D.A."/>
        </authorList>
    </citation>
    <scope>NUCLEOTIDE SEQUENCE [LARGE SCALE GENOMIC DNA]</scope>
    <source>
        <strain evidence="1">DOLJORAL78_50_517</strain>
    </source>
</reference>
<protein>
    <submittedName>
        <fullName evidence="1">Uncharacterized protein</fullName>
    </submittedName>
</protein>
<organism evidence="1 2">
    <name type="scientific">Candidatus Contendibacter odensensis</name>
    <dbReference type="NCBI Taxonomy" id="1400860"/>
    <lineage>
        <taxon>Bacteria</taxon>
        <taxon>Pseudomonadati</taxon>
        <taxon>Pseudomonadota</taxon>
        <taxon>Gammaproteobacteria</taxon>
        <taxon>Candidatus Competibacteraceae</taxon>
        <taxon>Candidatus Contendibacter</taxon>
    </lineage>
</organism>
<proteinExistence type="predicted"/>
<evidence type="ECO:0000313" key="1">
    <source>
        <dbReference type="EMBL" id="PIE83301.1"/>
    </source>
</evidence>
<comment type="caution">
    <text evidence="1">The sequence shown here is derived from an EMBL/GenBank/DDBJ whole genome shotgun (WGS) entry which is preliminary data.</text>
</comment>
<evidence type="ECO:0000313" key="2">
    <source>
        <dbReference type="Proteomes" id="UP000229278"/>
    </source>
</evidence>
<name>A0A2G6PFG1_9GAMM</name>